<dbReference type="Gene3D" id="3.40.190.10">
    <property type="entry name" value="Periplasmic binding protein-like II"/>
    <property type="match status" value="2"/>
</dbReference>
<dbReference type="EMBL" id="DVFI01000062">
    <property type="protein sequence ID" value="HIQ62762.1"/>
    <property type="molecule type" value="Genomic_DNA"/>
</dbReference>
<proteinExistence type="predicted"/>
<reference evidence="3" key="2">
    <citation type="journal article" date="2021" name="PeerJ">
        <title>Extensive microbial diversity within the chicken gut microbiome revealed by metagenomics and culture.</title>
        <authorList>
            <person name="Gilroy R."/>
            <person name="Ravi A."/>
            <person name="Getino M."/>
            <person name="Pursley I."/>
            <person name="Horton D.L."/>
            <person name="Alikhan N.F."/>
            <person name="Baker D."/>
            <person name="Gharbi K."/>
            <person name="Hall N."/>
            <person name="Watson M."/>
            <person name="Adriaenssens E.M."/>
            <person name="Foster-Nyarko E."/>
            <person name="Jarju S."/>
            <person name="Secka A."/>
            <person name="Antonio M."/>
            <person name="Oren A."/>
            <person name="Chaudhuri R.R."/>
            <person name="La Ragione R."/>
            <person name="Hildebrand F."/>
            <person name="Pallen M.J."/>
        </authorList>
    </citation>
    <scope>NUCLEOTIDE SEQUENCE</scope>
    <source>
        <strain evidence="3">ChiHile30-977</strain>
    </source>
</reference>
<evidence type="ECO:0000313" key="3">
    <source>
        <dbReference type="EMBL" id="HIQ62762.1"/>
    </source>
</evidence>
<evidence type="ECO:0000256" key="1">
    <source>
        <dbReference type="SAM" id="SignalP"/>
    </source>
</evidence>
<dbReference type="Proteomes" id="UP000886819">
    <property type="component" value="Unassembled WGS sequence"/>
</dbReference>
<dbReference type="AlphaFoldDB" id="A0A9D0YVC4"/>
<reference evidence="3" key="1">
    <citation type="submission" date="2020-10" db="EMBL/GenBank/DDBJ databases">
        <authorList>
            <person name="Gilroy R."/>
        </authorList>
    </citation>
    <scope>NUCLEOTIDE SEQUENCE</scope>
    <source>
        <strain evidence="3">ChiHile30-977</strain>
    </source>
</reference>
<keyword evidence="1" id="KW-0732">Signal</keyword>
<gene>
    <name evidence="3" type="ORF">IAA66_04140</name>
</gene>
<organism evidence="3 4">
    <name type="scientific">Candidatus Avichristensenella intestinipullorum</name>
    <dbReference type="NCBI Taxonomy" id="2840693"/>
    <lineage>
        <taxon>Bacteria</taxon>
        <taxon>Bacillati</taxon>
        <taxon>Bacillota</taxon>
        <taxon>Clostridia</taxon>
        <taxon>Candidatus Avichristensenella</taxon>
    </lineage>
</organism>
<name>A0A9D0YVC4_9FIRM</name>
<evidence type="ECO:0000313" key="4">
    <source>
        <dbReference type="Proteomes" id="UP000886819"/>
    </source>
</evidence>
<feature type="chain" id="PRO_5038373357" evidence="1">
    <location>
        <begin position="26"/>
        <end position="491"/>
    </location>
</feature>
<feature type="signal peptide" evidence="1">
    <location>
        <begin position="1"/>
        <end position="25"/>
    </location>
</feature>
<dbReference type="SUPFAM" id="SSF53850">
    <property type="entry name" value="Periplasmic binding protein-like II"/>
    <property type="match status" value="1"/>
</dbReference>
<accession>A0A9D0YVC4</accession>
<evidence type="ECO:0000259" key="2">
    <source>
        <dbReference type="Pfam" id="PF12010"/>
    </source>
</evidence>
<dbReference type="Pfam" id="PF12010">
    <property type="entry name" value="DUF3502"/>
    <property type="match status" value="1"/>
</dbReference>
<comment type="caution">
    <text evidence="3">The sequence shown here is derived from an EMBL/GenBank/DDBJ whole genome shotgun (WGS) entry which is preliminary data.</text>
</comment>
<protein>
    <submittedName>
        <fullName evidence="3">ABC transporter substrate-binding protein</fullName>
    </submittedName>
</protein>
<feature type="domain" description="DUF3502" evidence="2">
    <location>
        <begin position="421"/>
        <end position="489"/>
    </location>
</feature>
<dbReference type="InterPro" id="IPR022627">
    <property type="entry name" value="DUF3502"/>
</dbReference>
<sequence length="491" mass="55197">MKNLRVALITLVLLAMCLPVAGVSAEEAPVEKIVYAMLADPATMTDVNAVLEKMNAITRESIGVELELIFGYPKEPLQTTMQLMISGGEDLDLMMTDDNQYVDQISQNMLMPLGELYEQYGQGILEAYSDGLSFWLDNLYVNGEIYAIPIMKDPSYIRCFAMRADILAETGYTVDDIQEFADLEKVLAKVHELYPNMNCLVPYASLTCAMPACTAAYYNDLGDSFGVLVDETYNVVNLWTYEPFVEQLRLLNRWYQAGYILPDAATNTTPGEAWVREGNTFAYGKGVETFDYETAKNIFTKNCGYEMEVAYIQDPLLTSYDGTITIPSTSKHAAAAMKYVNELYTNHELMTLFYCGIEGTNYVLDETGRRDYPEGVDASNNTWTEQKVMAGNQLLTPPWNYQSETWRDDVMEFWKTVNVSPAMGFHFDYTGLETEYAAVTSVLAEYKQGLYNGVLDFDSAYPQFLAAMEEAGLNKIIEAKQAQLNEWAAAK</sequence>